<dbReference type="AlphaFoldDB" id="A0A482XP08"/>
<comment type="caution">
    <text evidence="1">The sequence shown here is derived from an EMBL/GenBank/DDBJ whole genome shotgun (WGS) entry which is preliminary data.</text>
</comment>
<dbReference type="EMBL" id="QKKF02004175">
    <property type="protein sequence ID" value="RZF47507.1"/>
    <property type="molecule type" value="Genomic_DNA"/>
</dbReference>
<dbReference type="SMR" id="A0A482XP08"/>
<organism evidence="1 2">
    <name type="scientific">Laodelphax striatellus</name>
    <name type="common">Small brown planthopper</name>
    <name type="synonym">Delphax striatella</name>
    <dbReference type="NCBI Taxonomy" id="195883"/>
    <lineage>
        <taxon>Eukaryota</taxon>
        <taxon>Metazoa</taxon>
        <taxon>Ecdysozoa</taxon>
        <taxon>Arthropoda</taxon>
        <taxon>Hexapoda</taxon>
        <taxon>Insecta</taxon>
        <taxon>Pterygota</taxon>
        <taxon>Neoptera</taxon>
        <taxon>Paraneoptera</taxon>
        <taxon>Hemiptera</taxon>
        <taxon>Auchenorrhyncha</taxon>
        <taxon>Fulgoroidea</taxon>
        <taxon>Delphacidae</taxon>
        <taxon>Criomorphinae</taxon>
        <taxon>Laodelphax</taxon>
    </lineage>
</organism>
<evidence type="ECO:0000313" key="2">
    <source>
        <dbReference type="Proteomes" id="UP000291343"/>
    </source>
</evidence>
<dbReference type="Proteomes" id="UP000291343">
    <property type="component" value="Unassembled WGS sequence"/>
</dbReference>
<proteinExistence type="predicted"/>
<accession>A0A482XP08</accession>
<keyword evidence="2" id="KW-1185">Reference proteome</keyword>
<dbReference type="InParanoid" id="A0A482XP08"/>
<name>A0A482XP08_LAOST</name>
<protein>
    <submittedName>
        <fullName evidence="1">Uncharacterized protein</fullName>
    </submittedName>
</protein>
<reference evidence="1 2" key="1">
    <citation type="journal article" date="2017" name="Gigascience">
        <title>Genome sequence of the small brown planthopper, Laodelphax striatellus.</title>
        <authorList>
            <person name="Zhu J."/>
            <person name="Jiang F."/>
            <person name="Wang X."/>
            <person name="Yang P."/>
            <person name="Bao Y."/>
            <person name="Zhao W."/>
            <person name="Wang W."/>
            <person name="Lu H."/>
            <person name="Wang Q."/>
            <person name="Cui N."/>
            <person name="Li J."/>
            <person name="Chen X."/>
            <person name="Luo L."/>
            <person name="Yu J."/>
            <person name="Kang L."/>
            <person name="Cui F."/>
        </authorList>
    </citation>
    <scope>NUCLEOTIDE SEQUENCE [LARGE SCALE GENOMIC DNA]</scope>
    <source>
        <strain evidence="1">Lst14</strain>
    </source>
</reference>
<evidence type="ECO:0000313" key="1">
    <source>
        <dbReference type="EMBL" id="RZF47507.1"/>
    </source>
</evidence>
<sequence>MIDGTALGRQGEREPPPVFILLTKVFFELWRKMRSQRGQKCFAGSRSLQVLDIRLELENRDLKPANTHFPP</sequence>
<gene>
    <name evidence="1" type="ORF">LSTR_LSTR015666</name>
</gene>